<organism evidence="1">
    <name type="scientific">marine sediment metagenome</name>
    <dbReference type="NCBI Taxonomy" id="412755"/>
    <lineage>
        <taxon>unclassified sequences</taxon>
        <taxon>metagenomes</taxon>
        <taxon>ecological metagenomes</taxon>
    </lineage>
</organism>
<sequence length="119" mass="13655">MATYKELNEKYGTGVQHTLPASLHSSDGKLHPSYRCKAHLGDILREYMDHLSMPPTDRCKQIPPAYDGVIRTDISDITEEELEWASVEYIIRESLNKFLAGIYVGKDYFIKFTITVKEN</sequence>
<dbReference type="AlphaFoldDB" id="A0A0F9NDE2"/>
<comment type="caution">
    <text evidence="1">The sequence shown here is derived from an EMBL/GenBank/DDBJ whole genome shotgun (WGS) entry which is preliminary data.</text>
</comment>
<protein>
    <submittedName>
        <fullName evidence="1">Uncharacterized protein</fullName>
    </submittedName>
</protein>
<gene>
    <name evidence="1" type="ORF">LCGC14_1041030</name>
</gene>
<reference evidence="1" key="1">
    <citation type="journal article" date="2015" name="Nature">
        <title>Complex archaea that bridge the gap between prokaryotes and eukaryotes.</title>
        <authorList>
            <person name="Spang A."/>
            <person name="Saw J.H."/>
            <person name="Jorgensen S.L."/>
            <person name="Zaremba-Niedzwiedzka K."/>
            <person name="Martijn J."/>
            <person name="Lind A.E."/>
            <person name="van Eijk R."/>
            <person name="Schleper C."/>
            <person name="Guy L."/>
            <person name="Ettema T.J."/>
        </authorList>
    </citation>
    <scope>NUCLEOTIDE SEQUENCE</scope>
</reference>
<name>A0A0F9NDE2_9ZZZZ</name>
<accession>A0A0F9NDE2</accession>
<proteinExistence type="predicted"/>
<evidence type="ECO:0000313" key="1">
    <source>
        <dbReference type="EMBL" id="KKN09997.1"/>
    </source>
</evidence>
<dbReference type="EMBL" id="LAZR01004286">
    <property type="protein sequence ID" value="KKN09997.1"/>
    <property type="molecule type" value="Genomic_DNA"/>
</dbReference>